<evidence type="ECO:0000256" key="5">
    <source>
        <dbReference type="ARBA" id="ARBA00022737"/>
    </source>
</evidence>
<dbReference type="PANTHER" id="PTHR18849">
    <property type="entry name" value="LEUCINE RICH REPEAT PROTEIN"/>
    <property type="match status" value="1"/>
</dbReference>
<sequence>MVQRIDKELLRKRAEHNDGELSSLKEVTLHQYDIEKIENLDVYCRHLEILFLQNNQISKIENLNKLKELKYLQLALNNISKIENLERCESLEKLDLTVNFVENPLDVAHLKDNEQLRELYLVGNPCARKEGYREAVITLLPQLRVLDGHEITRSERLAAAQAFDEIRARFEKEAREVPNSESRAQEELPAQAEQLEADTPGTAEAAENTDAPADTSEETELENKRRQYQTVKTPHTPAARLEAARDLAKMKDTSTEQKPAAKPAPVLFAPDGRVLQKNQGKWLYRFAITPSTITLHVELSRFLDTSLIDVHVERTWVRVLVKGKILQLVLDEPVHTDDVICERSTVSGWLAVTMLRESAAEATTAEEARRAEAKEREKAARAQRVAKEKEEEQAKAASEKQPRRPTATFEPVAAVDAGSIVGCAQPRPKTGIFDRAYSVAPADVPVGFEDDPDVPPLC</sequence>
<evidence type="ECO:0000256" key="4">
    <source>
        <dbReference type="ARBA" id="ARBA00022614"/>
    </source>
</evidence>
<accession>A0AAD5TIB9</accession>
<dbReference type="PROSITE" id="PS51450">
    <property type="entry name" value="LRR"/>
    <property type="match status" value="2"/>
</dbReference>
<keyword evidence="7" id="KW-0969">Cilium</keyword>
<organism evidence="12 13">
    <name type="scientific">Geranomyces variabilis</name>
    <dbReference type="NCBI Taxonomy" id="109894"/>
    <lineage>
        <taxon>Eukaryota</taxon>
        <taxon>Fungi</taxon>
        <taxon>Fungi incertae sedis</taxon>
        <taxon>Chytridiomycota</taxon>
        <taxon>Chytridiomycota incertae sedis</taxon>
        <taxon>Chytridiomycetes</taxon>
        <taxon>Spizellomycetales</taxon>
        <taxon>Powellomycetaceae</taxon>
        <taxon>Geranomyces</taxon>
    </lineage>
</organism>
<dbReference type="Pfam" id="PF23602">
    <property type="entry name" value="CS_DNAAF11_C"/>
    <property type="match status" value="1"/>
</dbReference>
<feature type="compositionally biased region" description="Basic and acidic residues" evidence="10">
    <location>
        <begin position="173"/>
        <end position="186"/>
    </location>
</feature>
<dbReference type="InterPro" id="IPR001611">
    <property type="entry name" value="Leu-rich_rpt"/>
</dbReference>
<name>A0AAD5TIB9_9FUNG</name>
<dbReference type="Proteomes" id="UP001212152">
    <property type="component" value="Unassembled WGS sequence"/>
</dbReference>
<keyword evidence="3" id="KW-0963">Cytoplasm</keyword>
<comment type="subcellular location">
    <subcellularLocation>
        <location evidence="1">Cell projection</location>
        <location evidence="1">Cilium</location>
    </subcellularLocation>
    <subcellularLocation>
        <location evidence="2">Cytoplasm</location>
    </subcellularLocation>
</comment>
<comment type="similarity">
    <text evidence="9">Belongs to the tilB family.</text>
</comment>
<evidence type="ECO:0000256" key="8">
    <source>
        <dbReference type="ARBA" id="ARBA00023273"/>
    </source>
</evidence>
<dbReference type="GO" id="GO:0005737">
    <property type="term" value="C:cytoplasm"/>
    <property type="evidence" value="ECO:0007669"/>
    <property type="project" value="UniProtKB-SubCell"/>
</dbReference>
<keyword evidence="8" id="KW-0966">Cell projection</keyword>
<dbReference type="InterPro" id="IPR056496">
    <property type="entry name" value="CS_DNAAF11_C"/>
</dbReference>
<keyword evidence="5" id="KW-0677">Repeat</keyword>
<keyword evidence="13" id="KW-1185">Reference proteome</keyword>
<dbReference type="GO" id="GO:0005929">
    <property type="term" value="C:cilium"/>
    <property type="evidence" value="ECO:0007669"/>
    <property type="project" value="UniProtKB-SubCell"/>
</dbReference>
<dbReference type="PANTHER" id="PTHR18849:SF0">
    <property type="entry name" value="CILIA- AND FLAGELLA-ASSOCIATED PROTEIN 410-RELATED"/>
    <property type="match status" value="1"/>
</dbReference>
<dbReference type="GO" id="GO:0036158">
    <property type="term" value="P:outer dynein arm assembly"/>
    <property type="evidence" value="ECO:0007669"/>
    <property type="project" value="TreeGrafter"/>
</dbReference>
<keyword evidence="6" id="KW-0175">Coiled coil</keyword>
<feature type="domain" description="U2A'/phosphoprotein 32 family A C-terminal" evidence="11">
    <location>
        <begin position="129"/>
        <end position="147"/>
    </location>
</feature>
<evidence type="ECO:0000256" key="6">
    <source>
        <dbReference type="ARBA" id="ARBA00023054"/>
    </source>
</evidence>
<dbReference type="Pfam" id="PF14580">
    <property type="entry name" value="LRR_9"/>
    <property type="match status" value="1"/>
</dbReference>
<dbReference type="InterPro" id="IPR032675">
    <property type="entry name" value="LRR_dom_sf"/>
</dbReference>
<dbReference type="Gene3D" id="3.80.10.10">
    <property type="entry name" value="Ribonuclease Inhibitor"/>
    <property type="match status" value="1"/>
</dbReference>
<reference evidence="12" key="1">
    <citation type="submission" date="2020-05" db="EMBL/GenBank/DDBJ databases">
        <title>Phylogenomic resolution of chytrid fungi.</title>
        <authorList>
            <person name="Stajich J.E."/>
            <person name="Amses K."/>
            <person name="Simmons R."/>
            <person name="Seto K."/>
            <person name="Myers J."/>
            <person name="Bonds A."/>
            <person name="Quandt C.A."/>
            <person name="Barry K."/>
            <person name="Liu P."/>
            <person name="Grigoriev I."/>
            <person name="Longcore J.E."/>
            <person name="James T.Y."/>
        </authorList>
    </citation>
    <scope>NUCLEOTIDE SEQUENCE</scope>
    <source>
        <strain evidence="12">JEL0379</strain>
    </source>
</reference>
<evidence type="ECO:0000256" key="7">
    <source>
        <dbReference type="ARBA" id="ARBA00023069"/>
    </source>
</evidence>
<evidence type="ECO:0000256" key="9">
    <source>
        <dbReference type="ARBA" id="ARBA00049982"/>
    </source>
</evidence>
<gene>
    <name evidence="12" type="ORF">HDU87_004590</name>
</gene>
<dbReference type="SMART" id="SM00446">
    <property type="entry name" value="LRRcap"/>
    <property type="match status" value="1"/>
</dbReference>
<comment type="caution">
    <text evidence="12">The sequence shown here is derived from an EMBL/GenBank/DDBJ whole genome shotgun (WGS) entry which is preliminary data.</text>
</comment>
<feature type="compositionally biased region" description="Basic and acidic residues" evidence="10">
    <location>
        <begin position="366"/>
        <end position="402"/>
    </location>
</feature>
<dbReference type="AlphaFoldDB" id="A0AAD5TIB9"/>
<protein>
    <recommendedName>
        <fullName evidence="11">U2A'/phosphoprotein 32 family A C-terminal domain-containing protein</fullName>
    </recommendedName>
</protein>
<evidence type="ECO:0000256" key="3">
    <source>
        <dbReference type="ARBA" id="ARBA00022490"/>
    </source>
</evidence>
<evidence type="ECO:0000313" key="12">
    <source>
        <dbReference type="EMBL" id="KAJ3177338.1"/>
    </source>
</evidence>
<dbReference type="EMBL" id="JADGJQ010000034">
    <property type="protein sequence ID" value="KAJ3177338.1"/>
    <property type="molecule type" value="Genomic_DNA"/>
</dbReference>
<feature type="region of interest" description="Disordered" evidence="10">
    <location>
        <begin position="173"/>
        <end position="239"/>
    </location>
</feature>
<dbReference type="FunFam" id="3.80.10.10:FF:000052">
    <property type="entry name" value="Leucine rich repeat containing 6"/>
    <property type="match status" value="1"/>
</dbReference>
<evidence type="ECO:0000256" key="10">
    <source>
        <dbReference type="SAM" id="MobiDB-lite"/>
    </source>
</evidence>
<evidence type="ECO:0000256" key="2">
    <source>
        <dbReference type="ARBA" id="ARBA00004496"/>
    </source>
</evidence>
<evidence type="ECO:0000256" key="1">
    <source>
        <dbReference type="ARBA" id="ARBA00004138"/>
    </source>
</evidence>
<proteinExistence type="inferred from homology"/>
<evidence type="ECO:0000313" key="13">
    <source>
        <dbReference type="Proteomes" id="UP001212152"/>
    </source>
</evidence>
<evidence type="ECO:0000259" key="11">
    <source>
        <dbReference type="SMART" id="SM00446"/>
    </source>
</evidence>
<dbReference type="InterPro" id="IPR003603">
    <property type="entry name" value="U2A'_phosphoprotein32A_C"/>
</dbReference>
<feature type="region of interest" description="Disordered" evidence="10">
    <location>
        <begin position="361"/>
        <end position="411"/>
    </location>
</feature>
<dbReference type="SUPFAM" id="SSF52058">
    <property type="entry name" value="L domain-like"/>
    <property type="match status" value="1"/>
</dbReference>
<dbReference type="SMART" id="SM00365">
    <property type="entry name" value="LRR_SD22"/>
    <property type="match status" value="3"/>
</dbReference>
<keyword evidence="4" id="KW-0433">Leucine-rich repeat</keyword>